<dbReference type="InterPro" id="IPR026055">
    <property type="entry name" value="FAR"/>
</dbReference>
<feature type="domain" description="Fatty acyl-CoA reductase C-terminal" evidence="1">
    <location>
        <begin position="84"/>
        <end position="172"/>
    </location>
</feature>
<dbReference type="InterPro" id="IPR033640">
    <property type="entry name" value="FAR_C"/>
</dbReference>
<gene>
    <name evidence="2" type="ORF">SAY87_016605</name>
</gene>
<proteinExistence type="predicted"/>
<dbReference type="CDD" id="cd09071">
    <property type="entry name" value="FAR_C"/>
    <property type="match status" value="1"/>
</dbReference>
<dbReference type="Proteomes" id="UP001345219">
    <property type="component" value="Chromosome 13"/>
</dbReference>
<keyword evidence="3" id="KW-1185">Reference proteome</keyword>
<dbReference type="PANTHER" id="PTHR11011:SF99">
    <property type="entry name" value="FATTY ACYL-COA REDUCTASE 3"/>
    <property type="match status" value="1"/>
</dbReference>
<evidence type="ECO:0000313" key="3">
    <source>
        <dbReference type="Proteomes" id="UP001345219"/>
    </source>
</evidence>
<evidence type="ECO:0000259" key="1">
    <source>
        <dbReference type="Pfam" id="PF03015"/>
    </source>
</evidence>
<dbReference type="PANTHER" id="PTHR11011">
    <property type="entry name" value="MALE STERILITY PROTEIN 2-RELATED"/>
    <property type="match status" value="1"/>
</dbReference>
<accession>A0AAN7QUH9</accession>
<name>A0AAN7QUH9_9MYRT</name>
<dbReference type="GO" id="GO:0035336">
    <property type="term" value="P:long-chain fatty-acyl-CoA metabolic process"/>
    <property type="evidence" value="ECO:0007669"/>
    <property type="project" value="TreeGrafter"/>
</dbReference>
<dbReference type="AlphaFoldDB" id="A0AAN7QUH9"/>
<dbReference type="GO" id="GO:0080019">
    <property type="term" value="F:alcohol-forming very long-chain fatty acyl-CoA reductase activity"/>
    <property type="evidence" value="ECO:0007669"/>
    <property type="project" value="InterPro"/>
</dbReference>
<evidence type="ECO:0000313" key="2">
    <source>
        <dbReference type="EMBL" id="KAK4780499.1"/>
    </source>
</evidence>
<dbReference type="GO" id="GO:0010345">
    <property type="term" value="P:suberin biosynthetic process"/>
    <property type="evidence" value="ECO:0007669"/>
    <property type="project" value="TreeGrafter"/>
</dbReference>
<reference evidence="2 3" key="1">
    <citation type="journal article" date="2023" name="Hortic Res">
        <title>Pangenome of water caltrop reveals structural variations and asymmetric subgenome divergence after allopolyploidization.</title>
        <authorList>
            <person name="Zhang X."/>
            <person name="Chen Y."/>
            <person name="Wang L."/>
            <person name="Yuan Y."/>
            <person name="Fang M."/>
            <person name="Shi L."/>
            <person name="Lu R."/>
            <person name="Comes H.P."/>
            <person name="Ma Y."/>
            <person name="Chen Y."/>
            <person name="Huang G."/>
            <person name="Zhou Y."/>
            <person name="Zheng Z."/>
            <person name="Qiu Y."/>
        </authorList>
    </citation>
    <scope>NUCLEOTIDE SEQUENCE [LARGE SCALE GENOMIC DNA]</scope>
    <source>
        <tissue evidence="2">Roots</tissue>
    </source>
</reference>
<sequence>MAAHAGRQLPIDDAIYHVGSSFGNPVRYSNLHDYGYGYFSNHPWINKDGKAVIVGKVTILRSMASFRRYMGLRYLLLLKGLEVATAAFCRSFQRTYHDMNRKINIVMRLVELYRPYLFFKGVFNDTNTEKLRSVMKEKTSEADIFYFDPKCINWDDYFTRIHLVGLVKYVFKLTFPLNMLINQDKALLIYFY</sequence>
<comment type="caution">
    <text evidence="2">The sequence shown here is derived from an EMBL/GenBank/DDBJ whole genome shotgun (WGS) entry which is preliminary data.</text>
</comment>
<dbReference type="EMBL" id="JAXIOK010000001">
    <property type="protein sequence ID" value="KAK4780499.1"/>
    <property type="molecule type" value="Genomic_DNA"/>
</dbReference>
<dbReference type="Pfam" id="PF03015">
    <property type="entry name" value="Sterile"/>
    <property type="match status" value="1"/>
</dbReference>
<organism evidence="2 3">
    <name type="scientific">Trapa incisa</name>
    <dbReference type="NCBI Taxonomy" id="236973"/>
    <lineage>
        <taxon>Eukaryota</taxon>
        <taxon>Viridiplantae</taxon>
        <taxon>Streptophyta</taxon>
        <taxon>Embryophyta</taxon>
        <taxon>Tracheophyta</taxon>
        <taxon>Spermatophyta</taxon>
        <taxon>Magnoliopsida</taxon>
        <taxon>eudicotyledons</taxon>
        <taxon>Gunneridae</taxon>
        <taxon>Pentapetalae</taxon>
        <taxon>rosids</taxon>
        <taxon>malvids</taxon>
        <taxon>Myrtales</taxon>
        <taxon>Lythraceae</taxon>
        <taxon>Trapa</taxon>
    </lineage>
</organism>
<protein>
    <recommendedName>
        <fullName evidence="1">Fatty acyl-CoA reductase C-terminal domain-containing protein</fullName>
    </recommendedName>
</protein>